<evidence type="ECO:0000256" key="7">
    <source>
        <dbReference type="ARBA" id="ARBA00023132"/>
    </source>
</evidence>
<evidence type="ECO:0000256" key="1">
    <source>
        <dbReference type="ARBA" id="ARBA00004567"/>
    </source>
</evidence>
<keyword evidence="4 9" id="KW-0509">mRNA transport</keyword>
<keyword evidence="7 9" id="KW-0906">Nuclear pore complex</keyword>
<keyword evidence="5 9" id="KW-0653">Protein transport</keyword>
<sequence>MPALLPPLFQQGRSDEFARSGKSLALVVSPRDDSVAVFASANSNIYLARPHDAPTSERRIFVTDHYLIFTAMQTLRSAAQAREVKIADDDECLQAVSKLSIDYVNFAKECCVYCSRDKTSLAEPLQLDAEHYRKLYTCFSLFSLLYATAPGYDRVPVGDELMEWLNIHDVQPTTEEGDHLSSCERPWEDETFWPYLTRATIRGLSRASAFFFDALSNHPSLYLQDLAKHLGPLVTQHPRLHKFSAERDFVIAARRWRDKVKGVRLELDRVPEDARDDGFENWWARVDDIVGIMEGREEFVKRVVAELGGDWKEVCAVWCIFVNTRIRRAELPEIVSELLDEMPPDPTNLEDVIHSSLFLGKPRAALEDAARLDILLAAHLADTMDTLDLISDTPDDSGLTLRGHYVLAYCEYLRSDPALWRITVGYLCTCGPIGYETADEVLLRVPLRLQPSSDSKEDAEVQARLRAGALAGVLKEVSVWCHEHNREAVRRAVCRVAAQTFMREREYGLAVSYCVSAEDWAGLARIIDRMLEVYISQGPEAYARSVAQIAPSVMTLRAESKANGVFVYRLKFAVRFAEFHYRRLNGALQDAAFDVVAMLREEIAPKSWWAVILSDAVELLQNNETMFFTSIDATLLLHRLEEIHIRAEQGSADEYLAVLARTTKSGGEAHALQRLQTVRLALARYYAKCAVIGVGGRTVVGGAH</sequence>
<dbReference type="GO" id="GO:0031080">
    <property type="term" value="C:nuclear pore outer ring"/>
    <property type="evidence" value="ECO:0007669"/>
    <property type="project" value="TreeGrafter"/>
</dbReference>
<name>S8FIF6_FOMSC</name>
<dbReference type="GO" id="GO:0017056">
    <property type="term" value="F:structural constituent of nuclear pore"/>
    <property type="evidence" value="ECO:0007669"/>
    <property type="project" value="TreeGrafter"/>
</dbReference>
<dbReference type="eggNOG" id="KOG2271">
    <property type="taxonomic scope" value="Eukaryota"/>
</dbReference>
<accession>S8FIF6</accession>
<keyword evidence="11" id="KW-1185">Reference proteome</keyword>
<dbReference type="GO" id="GO:0045893">
    <property type="term" value="P:positive regulation of DNA-templated transcription"/>
    <property type="evidence" value="ECO:0007669"/>
    <property type="project" value="TreeGrafter"/>
</dbReference>
<evidence type="ECO:0000313" key="10">
    <source>
        <dbReference type="EMBL" id="EPT01176.1"/>
    </source>
</evidence>
<dbReference type="HOGENOM" id="CLU_023369_0_0_1"/>
<evidence type="ECO:0000256" key="3">
    <source>
        <dbReference type="ARBA" id="ARBA00022448"/>
    </source>
</evidence>
<protein>
    <recommendedName>
        <fullName evidence="9">Nuclear pore complex protein Nup85</fullName>
    </recommendedName>
</protein>
<comment type="subunit">
    <text evidence="9">Component of the nuclear pore complex (NPC).</text>
</comment>
<dbReference type="Proteomes" id="UP000015241">
    <property type="component" value="Unassembled WGS sequence"/>
</dbReference>
<keyword evidence="6 9" id="KW-0811">Translocation</keyword>
<evidence type="ECO:0000256" key="2">
    <source>
        <dbReference type="ARBA" id="ARBA00005573"/>
    </source>
</evidence>
<keyword evidence="8 9" id="KW-0539">Nucleus</keyword>
<reference evidence="10 11" key="1">
    <citation type="journal article" date="2012" name="Science">
        <title>The Paleozoic origin of enzymatic lignin decomposition reconstructed from 31 fungal genomes.</title>
        <authorList>
            <person name="Floudas D."/>
            <person name="Binder M."/>
            <person name="Riley R."/>
            <person name="Barry K."/>
            <person name="Blanchette R.A."/>
            <person name="Henrissat B."/>
            <person name="Martinez A.T."/>
            <person name="Otillar R."/>
            <person name="Spatafora J.W."/>
            <person name="Yadav J.S."/>
            <person name="Aerts A."/>
            <person name="Benoit I."/>
            <person name="Boyd A."/>
            <person name="Carlson A."/>
            <person name="Copeland A."/>
            <person name="Coutinho P.M."/>
            <person name="de Vries R.P."/>
            <person name="Ferreira P."/>
            <person name="Findley K."/>
            <person name="Foster B."/>
            <person name="Gaskell J."/>
            <person name="Glotzer D."/>
            <person name="Gorecki P."/>
            <person name="Heitman J."/>
            <person name="Hesse C."/>
            <person name="Hori C."/>
            <person name="Igarashi K."/>
            <person name="Jurgens J.A."/>
            <person name="Kallen N."/>
            <person name="Kersten P."/>
            <person name="Kohler A."/>
            <person name="Kuees U."/>
            <person name="Kumar T.K.A."/>
            <person name="Kuo A."/>
            <person name="LaButti K."/>
            <person name="Larrondo L.F."/>
            <person name="Lindquist E."/>
            <person name="Ling A."/>
            <person name="Lombard V."/>
            <person name="Lucas S."/>
            <person name="Lundell T."/>
            <person name="Martin R."/>
            <person name="McLaughlin D.J."/>
            <person name="Morgenstern I."/>
            <person name="Morin E."/>
            <person name="Murat C."/>
            <person name="Nagy L.G."/>
            <person name="Nolan M."/>
            <person name="Ohm R.A."/>
            <person name="Patyshakuliyeva A."/>
            <person name="Rokas A."/>
            <person name="Ruiz-Duenas F.J."/>
            <person name="Sabat G."/>
            <person name="Salamov A."/>
            <person name="Samejima M."/>
            <person name="Schmutz J."/>
            <person name="Slot J.C."/>
            <person name="St John F."/>
            <person name="Stenlid J."/>
            <person name="Sun H."/>
            <person name="Sun S."/>
            <person name="Syed K."/>
            <person name="Tsang A."/>
            <person name="Wiebenga A."/>
            <person name="Young D."/>
            <person name="Pisabarro A."/>
            <person name="Eastwood D.C."/>
            <person name="Martin F."/>
            <person name="Cullen D."/>
            <person name="Grigoriev I.V."/>
            <person name="Hibbett D.S."/>
        </authorList>
    </citation>
    <scope>NUCLEOTIDE SEQUENCE</scope>
    <source>
        <strain evidence="11">FP-58527</strain>
    </source>
</reference>
<evidence type="ECO:0000313" key="11">
    <source>
        <dbReference type="Proteomes" id="UP000015241"/>
    </source>
</evidence>
<keyword evidence="3 9" id="KW-0813">Transport</keyword>
<dbReference type="PANTHER" id="PTHR13373:SF21">
    <property type="entry name" value="NUCLEAR PORE COMPLEX PROTEIN NUP85"/>
    <property type="match status" value="1"/>
</dbReference>
<dbReference type="InterPro" id="IPR011502">
    <property type="entry name" value="Nucleoporin_Nup85"/>
</dbReference>
<evidence type="ECO:0000256" key="4">
    <source>
        <dbReference type="ARBA" id="ARBA00022816"/>
    </source>
</evidence>
<keyword evidence="9" id="KW-0472">Membrane</keyword>
<dbReference type="Pfam" id="PF07575">
    <property type="entry name" value="Nucleopor_Nup85"/>
    <property type="match status" value="2"/>
</dbReference>
<gene>
    <name evidence="10" type="ORF">FOMPIDRAFT_148803</name>
</gene>
<dbReference type="InParanoid" id="S8FIF6"/>
<dbReference type="EMBL" id="KE504143">
    <property type="protein sequence ID" value="EPT01176.1"/>
    <property type="molecule type" value="Genomic_DNA"/>
</dbReference>
<evidence type="ECO:0000256" key="6">
    <source>
        <dbReference type="ARBA" id="ARBA00023010"/>
    </source>
</evidence>
<comment type="similarity">
    <text evidence="2 9">Belongs to the nucleoporin Nup85 family.</text>
</comment>
<dbReference type="GO" id="GO:0006406">
    <property type="term" value="P:mRNA export from nucleus"/>
    <property type="evidence" value="ECO:0007669"/>
    <property type="project" value="TreeGrafter"/>
</dbReference>
<dbReference type="OrthoDB" id="17644at2759"/>
<organism evidence="10 11">
    <name type="scientific">Fomitopsis schrenkii</name>
    <name type="common">Brown rot fungus</name>
    <dbReference type="NCBI Taxonomy" id="2126942"/>
    <lineage>
        <taxon>Eukaryota</taxon>
        <taxon>Fungi</taxon>
        <taxon>Dikarya</taxon>
        <taxon>Basidiomycota</taxon>
        <taxon>Agaricomycotina</taxon>
        <taxon>Agaricomycetes</taxon>
        <taxon>Polyporales</taxon>
        <taxon>Fomitopsis</taxon>
    </lineage>
</organism>
<dbReference type="STRING" id="743788.S8FIF6"/>
<evidence type="ECO:0000256" key="8">
    <source>
        <dbReference type="ARBA" id="ARBA00023242"/>
    </source>
</evidence>
<dbReference type="AlphaFoldDB" id="S8FIF6"/>
<dbReference type="GO" id="GO:0006606">
    <property type="term" value="P:protein import into nucleus"/>
    <property type="evidence" value="ECO:0007669"/>
    <property type="project" value="TreeGrafter"/>
</dbReference>
<proteinExistence type="inferred from homology"/>
<evidence type="ECO:0000256" key="9">
    <source>
        <dbReference type="RuleBase" id="RU365073"/>
    </source>
</evidence>
<dbReference type="GO" id="GO:0031965">
    <property type="term" value="C:nuclear membrane"/>
    <property type="evidence" value="ECO:0007669"/>
    <property type="project" value="UniProtKB-UniRule"/>
</dbReference>
<comment type="subcellular location">
    <subcellularLocation>
        <location evidence="1 9">Nucleus</location>
        <location evidence="1 9">Nuclear pore complex</location>
    </subcellularLocation>
</comment>
<evidence type="ECO:0000256" key="5">
    <source>
        <dbReference type="ARBA" id="ARBA00022927"/>
    </source>
</evidence>
<comment type="function">
    <text evidence="9">Functions as a component of the nuclear pore complex (NPC).</text>
</comment>
<dbReference type="PANTHER" id="PTHR13373">
    <property type="entry name" value="FROUNT PROTEIN-RELATED"/>
    <property type="match status" value="1"/>
</dbReference>